<organism evidence="6 7">
    <name type="scientific">Roridomyces roridus</name>
    <dbReference type="NCBI Taxonomy" id="1738132"/>
    <lineage>
        <taxon>Eukaryota</taxon>
        <taxon>Fungi</taxon>
        <taxon>Dikarya</taxon>
        <taxon>Basidiomycota</taxon>
        <taxon>Agaricomycotina</taxon>
        <taxon>Agaricomycetes</taxon>
        <taxon>Agaricomycetidae</taxon>
        <taxon>Agaricales</taxon>
        <taxon>Marasmiineae</taxon>
        <taxon>Mycenaceae</taxon>
        <taxon>Roridomyces</taxon>
    </lineage>
</organism>
<dbReference type="AlphaFoldDB" id="A0AAD7FF38"/>
<keyword evidence="3" id="KW-0862">Zinc</keyword>
<dbReference type="SUPFAM" id="SSF144232">
    <property type="entry name" value="HIT/MYND zinc finger-like"/>
    <property type="match status" value="2"/>
</dbReference>
<dbReference type="Gene3D" id="6.10.140.2220">
    <property type="match status" value="2"/>
</dbReference>
<comment type="caution">
    <text evidence="6">The sequence shown here is derived from an EMBL/GenBank/DDBJ whole genome shotgun (WGS) entry which is preliminary data.</text>
</comment>
<dbReference type="GO" id="GO:0008270">
    <property type="term" value="F:zinc ion binding"/>
    <property type="evidence" value="ECO:0007669"/>
    <property type="project" value="UniProtKB-KW"/>
</dbReference>
<keyword evidence="2 4" id="KW-0863">Zinc-finger</keyword>
<accession>A0AAD7FF38</accession>
<dbReference type="Pfam" id="PF01753">
    <property type="entry name" value="zf-MYND"/>
    <property type="match status" value="2"/>
</dbReference>
<evidence type="ECO:0000313" key="7">
    <source>
        <dbReference type="Proteomes" id="UP001221142"/>
    </source>
</evidence>
<gene>
    <name evidence="6" type="ORF">FB45DRAFT_1094264</name>
</gene>
<evidence type="ECO:0000256" key="4">
    <source>
        <dbReference type="PROSITE-ProRule" id="PRU00134"/>
    </source>
</evidence>
<evidence type="ECO:0000256" key="2">
    <source>
        <dbReference type="ARBA" id="ARBA00022771"/>
    </source>
</evidence>
<keyword evidence="1" id="KW-0479">Metal-binding</keyword>
<dbReference type="Proteomes" id="UP001221142">
    <property type="component" value="Unassembled WGS sequence"/>
</dbReference>
<name>A0AAD7FF38_9AGAR</name>
<evidence type="ECO:0000256" key="3">
    <source>
        <dbReference type="ARBA" id="ARBA00022833"/>
    </source>
</evidence>
<evidence type="ECO:0000313" key="6">
    <source>
        <dbReference type="EMBL" id="KAJ7620222.1"/>
    </source>
</evidence>
<dbReference type="EMBL" id="JARKIF010000017">
    <property type="protein sequence ID" value="KAJ7620222.1"/>
    <property type="molecule type" value="Genomic_DNA"/>
</dbReference>
<evidence type="ECO:0000259" key="5">
    <source>
        <dbReference type="PROSITE" id="PS50865"/>
    </source>
</evidence>
<feature type="domain" description="MYND-type" evidence="5">
    <location>
        <begin position="476"/>
        <end position="525"/>
    </location>
</feature>
<reference evidence="6" key="1">
    <citation type="submission" date="2023-03" db="EMBL/GenBank/DDBJ databases">
        <title>Massive genome expansion in bonnet fungi (Mycena s.s.) driven by repeated elements and novel gene families across ecological guilds.</title>
        <authorList>
            <consortium name="Lawrence Berkeley National Laboratory"/>
            <person name="Harder C.B."/>
            <person name="Miyauchi S."/>
            <person name="Viragh M."/>
            <person name="Kuo A."/>
            <person name="Thoen E."/>
            <person name="Andreopoulos B."/>
            <person name="Lu D."/>
            <person name="Skrede I."/>
            <person name="Drula E."/>
            <person name="Henrissat B."/>
            <person name="Morin E."/>
            <person name="Kohler A."/>
            <person name="Barry K."/>
            <person name="LaButti K."/>
            <person name="Morin E."/>
            <person name="Salamov A."/>
            <person name="Lipzen A."/>
            <person name="Mereny Z."/>
            <person name="Hegedus B."/>
            <person name="Baldrian P."/>
            <person name="Stursova M."/>
            <person name="Weitz H."/>
            <person name="Taylor A."/>
            <person name="Grigoriev I.V."/>
            <person name="Nagy L.G."/>
            <person name="Martin F."/>
            <person name="Kauserud H."/>
        </authorList>
    </citation>
    <scope>NUCLEOTIDE SEQUENCE</scope>
    <source>
        <strain evidence="6">9284</strain>
    </source>
</reference>
<dbReference type="InterPro" id="IPR002893">
    <property type="entry name" value="Znf_MYND"/>
</dbReference>
<sequence>MHPEAAANPEKWNGDWETVFRKHGPTLTPEFFFTCKRLSSDGQSFLDLLQSALLDDPSVVPKTLRYIPHPDWDAFAATQEARTDRTDEEKVAWAEVMMLRTKLICYVLHFTIRMFFDLDPLALTLEKRDKKSLKREDPLEGVYDGCQNLSPADGSSKFKHCPRCFQATQRRVLYCSPICQKADWKLRHKAVCGKPLSFDDVATLPDIPLNKKLPAWVEPTRTVQDDSRIQTVPMPTAEQAATDAHKWDRAWDSLFRVVTAPFCFFDMVHRNKSHGLEPTLTSYPYLLSNTSSAQYQLTVDAQACFNAGFKTRWRAASLGERYPHVLGALAVVCSQSQNLNLGRAYCGNELRVESLCQDADFLLNLLRSAMLDDTSSVGLGQPRYISSQSWDELKAGGEETKAQHLVEVTRAGLLLMRINVICYVLDFLLRSFCDMKTPILTASMVEDILDRGSDESPVTVESVEERTVEPRASCSYLKCLKLALAGSRSPFQRCGPCFSQIQRQVFYCSRECQVADWKLRHKKTCGKTLTFDDVSTIPGYPVDALRAVYPVANS</sequence>
<protein>
    <recommendedName>
        <fullName evidence="5">MYND-type domain-containing protein</fullName>
    </recommendedName>
</protein>
<dbReference type="PROSITE" id="PS50865">
    <property type="entry name" value="ZF_MYND_2"/>
    <property type="match status" value="1"/>
</dbReference>
<keyword evidence="7" id="KW-1185">Reference proteome</keyword>
<evidence type="ECO:0000256" key="1">
    <source>
        <dbReference type="ARBA" id="ARBA00022723"/>
    </source>
</evidence>
<proteinExistence type="predicted"/>